<accession>A0A1G8CCM1</accession>
<dbReference type="AlphaFoldDB" id="A0A1G8CCM1"/>
<reference evidence="2 3" key="1">
    <citation type="submission" date="2016-10" db="EMBL/GenBank/DDBJ databases">
        <authorList>
            <person name="de Groot N.N."/>
        </authorList>
    </citation>
    <scope>NUCLEOTIDE SEQUENCE [LARGE SCALE GENOMIC DNA]</scope>
    <source>
        <strain evidence="2 3">CGMCC 4.3143</strain>
    </source>
</reference>
<dbReference type="Proteomes" id="UP000198967">
    <property type="component" value="Unassembled WGS sequence"/>
</dbReference>
<name>A0A1G8CCM1_PSEOR</name>
<dbReference type="STRING" id="366584.SAMN05216377_12259"/>
<dbReference type="EMBL" id="FNBE01000022">
    <property type="protein sequence ID" value="SDH43155.1"/>
    <property type="molecule type" value="Genomic_DNA"/>
</dbReference>
<organism evidence="2 3">
    <name type="scientific">Pseudonocardia oroxyli</name>
    <dbReference type="NCBI Taxonomy" id="366584"/>
    <lineage>
        <taxon>Bacteria</taxon>
        <taxon>Bacillati</taxon>
        <taxon>Actinomycetota</taxon>
        <taxon>Actinomycetes</taxon>
        <taxon>Pseudonocardiales</taxon>
        <taxon>Pseudonocardiaceae</taxon>
        <taxon>Pseudonocardia</taxon>
    </lineage>
</organism>
<sequence length="57" mass="6304">MSAPERLSARRRELAPDRGQASRFGIRPHVITRDSADQAWAQADALSSLRTRGLDDA</sequence>
<feature type="compositionally biased region" description="Basic and acidic residues" evidence="1">
    <location>
        <begin position="7"/>
        <end position="16"/>
    </location>
</feature>
<gene>
    <name evidence="2" type="ORF">SAMN05216377_12259</name>
</gene>
<proteinExistence type="predicted"/>
<keyword evidence="3" id="KW-1185">Reference proteome</keyword>
<evidence type="ECO:0000313" key="3">
    <source>
        <dbReference type="Proteomes" id="UP000198967"/>
    </source>
</evidence>
<feature type="region of interest" description="Disordered" evidence="1">
    <location>
        <begin position="1"/>
        <end position="27"/>
    </location>
</feature>
<protein>
    <submittedName>
        <fullName evidence="2">Uncharacterized protein</fullName>
    </submittedName>
</protein>
<evidence type="ECO:0000256" key="1">
    <source>
        <dbReference type="SAM" id="MobiDB-lite"/>
    </source>
</evidence>
<dbReference type="RefSeq" id="WP_176921569.1">
    <property type="nucleotide sequence ID" value="NZ_FNBE01000022.1"/>
</dbReference>
<evidence type="ECO:0000313" key="2">
    <source>
        <dbReference type="EMBL" id="SDH43155.1"/>
    </source>
</evidence>